<feature type="transmembrane region" description="Helical" evidence="7">
    <location>
        <begin position="163"/>
        <end position="181"/>
    </location>
</feature>
<evidence type="ECO:0000256" key="1">
    <source>
        <dbReference type="ARBA" id="ARBA00004651"/>
    </source>
</evidence>
<dbReference type="GO" id="GO:0005886">
    <property type="term" value="C:plasma membrane"/>
    <property type="evidence" value="ECO:0007669"/>
    <property type="project" value="UniProtKB-SubCell"/>
</dbReference>
<dbReference type="InterPro" id="IPR049142">
    <property type="entry name" value="MS_channel_1st"/>
</dbReference>
<evidence type="ECO:0000259" key="8">
    <source>
        <dbReference type="Pfam" id="PF00924"/>
    </source>
</evidence>
<dbReference type="Gene3D" id="3.30.70.100">
    <property type="match status" value="1"/>
</dbReference>
<dbReference type="SUPFAM" id="SSF82861">
    <property type="entry name" value="Mechanosensitive channel protein MscS (YggB), transmembrane region"/>
    <property type="match status" value="1"/>
</dbReference>
<dbReference type="Gene3D" id="1.10.287.1260">
    <property type="match status" value="1"/>
</dbReference>
<comment type="subcellular location">
    <subcellularLocation>
        <location evidence="1">Cell membrane</location>
        <topology evidence="1">Multi-pass membrane protein</topology>
    </subcellularLocation>
</comment>
<dbReference type="PANTHER" id="PTHR30221:SF1">
    <property type="entry name" value="SMALL-CONDUCTANCE MECHANOSENSITIVE CHANNEL"/>
    <property type="match status" value="1"/>
</dbReference>
<dbReference type="SUPFAM" id="SSF82689">
    <property type="entry name" value="Mechanosensitive channel protein MscS (YggB), C-terminal domain"/>
    <property type="match status" value="1"/>
</dbReference>
<reference evidence="11" key="1">
    <citation type="submission" date="2018-06" db="EMBL/GenBank/DDBJ databases">
        <authorList>
            <person name="Zhirakovskaya E."/>
        </authorList>
    </citation>
    <scope>NUCLEOTIDE SEQUENCE</scope>
</reference>
<dbReference type="InterPro" id="IPR006685">
    <property type="entry name" value="MscS_channel_2nd"/>
</dbReference>
<dbReference type="SUPFAM" id="SSF50182">
    <property type="entry name" value="Sm-like ribonucleoproteins"/>
    <property type="match status" value="1"/>
</dbReference>
<name>A0A3B1B021_9ZZZZ</name>
<dbReference type="Gene3D" id="2.30.30.60">
    <property type="match status" value="1"/>
</dbReference>
<dbReference type="InterPro" id="IPR023408">
    <property type="entry name" value="MscS_beta-dom_sf"/>
</dbReference>
<feature type="transmembrane region" description="Helical" evidence="7">
    <location>
        <begin position="67"/>
        <end position="84"/>
    </location>
</feature>
<dbReference type="AlphaFoldDB" id="A0A3B1B021"/>
<evidence type="ECO:0000259" key="10">
    <source>
        <dbReference type="Pfam" id="PF21088"/>
    </source>
</evidence>
<accession>A0A3B1B021</accession>
<keyword evidence="6 7" id="KW-0472">Membrane</keyword>
<dbReference type="EMBL" id="UOFV01000415">
    <property type="protein sequence ID" value="VAX03640.1"/>
    <property type="molecule type" value="Genomic_DNA"/>
</dbReference>
<keyword evidence="5 7" id="KW-1133">Transmembrane helix</keyword>
<feature type="domain" description="Mechanosensitive ion channel transmembrane helices 2/3" evidence="10">
    <location>
        <begin position="145"/>
        <end position="182"/>
    </location>
</feature>
<dbReference type="Pfam" id="PF21082">
    <property type="entry name" value="MS_channel_3rd"/>
    <property type="match status" value="1"/>
</dbReference>
<protein>
    <submittedName>
        <fullName evidence="11">Potassium efflux system KefA protein / Small-conductance mechanosensitive channel</fullName>
    </submittedName>
</protein>
<dbReference type="InterPro" id="IPR011014">
    <property type="entry name" value="MscS_channel_TM-2"/>
</dbReference>
<feature type="transmembrane region" description="Helical" evidence="7">
    <location>
        <begin position="96"/>
        <end position="118"/>
    </location>
</feature>
<feature type="domain" description="Mechanosensitive ion channel MscS" evidence="8">
    <location>
        <begin position="183"/>
        <end position="250"/>
    </location>
</feature>
<dbReference type="Pfam" id="PF00924">
    <property type="entry name" value="MS_channel_2nd"/>
    <property type="match status" value="1"/>
</dbReference>
<dbReference type="InterPro" id="IPR049278">
    <property type="entry name" value="MS_channel_C"/>
</dbReference>
<dbReference type="GO" id="GO:0008381">
    <property type="term" value="F:mechanosensitive monoatomic ion channel activity"/>
    <property type="evidence" value="ECO:0007669"/>
    <property type="project" value="InterPro"/>
</dbReference>
<organism evidence="11">
    <name type="scientific">hydrothermal vent metagenome</name>
    <dbReference type="NCBI Taxonomy" id="652676"/>
    <lineage>
        <taxon>unclassified sequences</taxon>
        <taxon>metagenomes</taxon>
        <taxon>ecological metagenomes</taxon>
    </lineage>
</organism>
<feature type="transmembrane region" description="Helical" evidence="7">
    <location>
        <begin position="138"/>
        <end position="157"/>
    </location>
</feature>
<feature type="transmembrane region" description="Helical" evidence="7">
    <location>
        <begin position="20"/>
        <end position="46"/>
    </location>
</feature>
<proteinExistence type="inferred from homology"/>
<evidence type="ECO:0000256" key="7">
    <source>
        <dbReference type="SAM" id="Phobius"/>
    </source>
</evidence>
<keyword evidence="4 7" id="KW-0812">Transmembrane</keyword>
<dbReference type="InterPro" id="IPR045275">
    <property type="entry name" value="MscS_archaea/bacteria_type"/>
</dbReference>
<evidence type="ECO:0000259" key="9">
    <source>
        <dbReference type="Pfam" id="PF21082"/>
    </source>
</evidence>
<keyword evidence="3" id="KW-1003">Cell membrane</keyword>
<dbReference type="Pfam" id="PF21088">
    <property type="entry name" value="MS_channel_1st"/>
    <property type="match status" value="1"/>
</dbReference>
<evidence type="ECO:0000256" key="6">
    <source>
        <dbReference type="ARBA" id="ARBA00023136"/>
    </source>
</evidence>
<dbReference type="InterPro" id="IPR011066">
    <property type="entry name" value="MscS_channel_C_sf"/>
</dbReference>
<dbReference type="PANTHER" id="PTHR30221">
    <property type="entry name" value="SMALL-CONDUCTANCE MECHANOSENSITIVE CHANNEL"/>
    <property type="match status" value="1"/>
</dbReference>
<evidence type="ECO:0000256" key="4">
    <source>
        <dbReference type="ARBA" id="ARBA00022692"/>
    </source>
</evidence>
<evidence type="ECO:0000256" key="5">
    <source>
        <dbReference type="ARBA" id="ARBA00022989"/>
    </source>
</evidence>
<evidence type="ECO:0000256" key="2">
    <source>
        <dbReference type="ARBA" id="ARBA00008017"/>
    </source>
</evidence>
<comment type="similarity">
    <text evidence="2">Belongs to the MscS (TC 1.A.23) family.</text>
</comment>
<evidence type="ECO:0000256" key="3">
    <source>
        <dbReference type="ARBA" id="ARBA00022475"/>
    </source>
</evidence>
<gene>
    <name evidence="11" type="ORF">MNBD_GAMMA19-465</name>
</gene>
<dbReference type="InterPro" id="IPR010920">
    <property type="entry name" value="LSM_dom_sf"/>
</dbReference>
<feature type="domain" description="Mechanosensitive ion channel MscS C-terminal" evidence="9">
    <location>
        <begin position="259"/>
        <end position="342"/>
    </location>
</feature>
<evidence type="ECO:0000313" key="11">
    <source>
        <dbReference type="EMBL" id="VAX03640.1"/>
    </source>
</evidence>
<sequence>MKDLLVSWQPAFAFLDDYPIVMAVLIFALAVLLANVVVWLVTRVVGYVAKRTRVQWDNKIVAVVHRPLYWTVLCMGVLLALLPLELPELIANILRSLVATTLVIVWSGFAIKLIRIVLQAMSQGQKKESLVRPQTRPLFENMAFLVVVTVAIYMIFRSWDIDMTAWLASAGIVGIAVGFAAKDTLANLFSGVFILADTPYKIGDYVVLDSGERGKVTRIGIRSTRLQTRDDVEITIPNAIMGNSRITNESGGPYEKFRIRVSVGVAYGSDIDQVKAVLMDVALNETQVCDKPEPRVRFQAFGASSLDLDLLCWVENPEVRGKVLDALNTTVYKRFNAEGIEIPYSKQDVYIKEMPQMQRD</sequence>